<sequence>MPRRKVIRPDIAINRIKGALADSGKTIGELEEHFGVAHSTVSYWVNNKIQPDVYTFYAIAEWLDIDIKDLFHSTKDKKHAAKKP</sequence>
<reference evidence="2" key="1">
    <citation type="journal article" date="2014" name="Int. J. Syst. Evol. Microbiol.">
        <title>Complete genome sequence of Corynebacterium casei LMG S-19264T (=DSM 44701T), isolated from a smear-ripened cheese.</title>
        <authorList>
            <consortium name="US DOE Joint Genome Institute (JGI-PGF)"/>
            <person name="Walter F."/>
            <person name="Albersmeier A."/>
            <person name="Kalinowski J."/>
            <person name="Ruckert C."/>
        </authorList>
    </citation>
    <scope>NUCLEOTIDE SEQUENCE</scope>
    <source>
        <strain evidence="2">CGMCC 1.15290</strain>
    </source>
</reference>
<gene>
    <name evidence="2" type="ORF">GCM10011379_28150</name>
</gene>
<dbReference type="InterPro" id="IPR001387">
    <property type="entry name" value="Cro/C1-type_HTH"/>
</dbReference>
<feature type="domain" description="HTH cro/C1-type" evidence="1">
    <location>
        <begin position="16"/>
        <end position="70"/>
    </location>
</feature>
<evidence type="ECO:0000313" key="2">
    <source>
        <dbReference type="EMBL" id="GGH70159.1"/>
    </source>
</evidence>
<evidence type="ECO:0000259" key="1">
    <source>
        <dbReference type="PROSITE" id="PS50943"/>
    </source>
</evidence>
<dbReference type="Pfam" id="PF01381">
    <property type="entry name" value="HTH_3"/>
    <property type="match status" value="1"/>
</dbReference>
<keyword evidence="3" id="KW-1185">Reference proteome</keyword>
<proteinExistence type="predicted"/>
<organism evidence="2 3">
    <name type="scientific">Filimonas zeae</name>
    <dbReference type="NCBI Taxonomy" id="1737353"/>
    <lineage>
        <taxon>Bacteria</taxon>
        <taxon>Pseudomonadati</taxon>
        <taxon>Bacteroidota</taxon>
        <taxon>Chitinophagia</taxon>
        <taxon>Chitinophagales</taxon>
        <taxon>Chitinophagaceae</taxon>
        <taxon>Filimonas</taxon>
    </lineage>
</organism>
<dbReference type="SMART" id="SM00530">
    <property type="entry name" value="HTH_XRE"/>
    <property type="match status" value="1"/>
</dbReference>
<reference evidence="2" key="2">
    <citation type="submission" date="2020-09" db="EMBL/GenBank/DDBJ databases">
        <authorList>
            <person name="Sun Q."/>
            <person name="Zhou Y."/>
        </authorList>
    </citation>
    <scope>NUCLEOTIDE SEQUENCE</scope>
    <source>
        <strain evidence="2">CGMCC 1.15290</strain>
    </source>
</reference>
<dbReference type="CDD" id="cd00093">
    <property type="entry name" value="HTH_XRE"/>
    <property type="match status" value="1"/>
</dbReference>
<dbReference type="Proteomes" id="UP000627292">
    <property type="component" value="Unassembled WGS sequence"/>
</dbReference>
<dbReference type="InterPro" id="IPR010982">
    <property type="entry name" value="Lambda_DNA-bd_dom_sf"/>
</dbReference>
<dbReference type="AlphaFoldDB" id="A0A917IYY3"/>
<dbReference type="PROSITE" id="PS50943">
    <property type="entry name" value="HTH_CROC1"/>
    <property type="match status" value="1"/>
</dbReference>
<dbReference type="RefSeq" id="WP_188953274.1">
    <property type="nucleotide sequence ID" value="NZ_BMIB01000003.1"/>
</dbReference>
<evidence type="ECO:0000313" key="3">
    <source>
        <dbReference type="Proteomes" id="UP000627292"/>
    </source>
</evidence>
<dbReference type="SUPFAM" id="SSF47413">
    <property type="entry name" value="lambda repressor-like DNA-binding domains"/>
    <property type="match status" value="1"/>
</dbReference>
<name>A0A917IYY3_9BACT</name>
<dbReference type="EMBL" id="BMIB01000003">
    <property type="protein sequence ID" value="GGH70159.1"/>
    <property type="molecule type" value="Genomic_DNA"/>
</dbReference>
<accession>A0A917IYY3</accession>
<dbReference type="GO" id="GO:0003677">
    <property type="term" value="F:DNA binding"/>
    <property type="evidence" value="ECO:0007669"/>
    <property type="project" value="InterPro"/>
</dbReference>
<protein>
    <recommendedName>
        <fullName evidence="1">HTH cro/C1-type domain-containing protein</fullName>
    </recommendedName>
</protein>
<dbReference type="Gene3D" id="1.10.260.40">
    <property type="entry name" value="lambda repressor-like DNA-binding domains"/>
    <property type="match status" value="1"/>
</dbReference>
<comment type="caution">
    <text evidence="2">The sequence shown here is derived from an EMBL/GenBank/DDBJ whole genome shotgun (WGS) entry which is preliminary data.</text>
</comment>